<protein>
    <submittedName>
        <fullName evidence="1">Uncharacterized protein</fullName>
    </submittedName>
</protein>
<organism evidence="1 2">
    <name type="scientific">Pontibacter korlensis</name>
    <dbReference type="NCBI Taxonomy" id="400092"/>
    <lineage>
        <taxon>Bacteria</taxon>
        <taxon>Pseudomonadati</taxon>
        <taxon>Bacteroidota</taxon>
        <taxon>Cytophagia</taxon>
        <taxon>Cytophagales</taxon>
        <taxon>Hymenobacteraceae</taxon>
        <taxon>Pontibacter</taxon>
    </lineage>
</organism>
<name>A0A0E3ZFH6_9BACT</name>
<dbReference type="HOGENOM" id="CLU_1729707_0_0_10"/>
<dbReference type="Proteomes" id="UP000033109">
    <property type="component" value="Chromosome"/>
</dbReference>
<dbReference type="AlphaFoldDB" id="A0A0E3ZFH6"/>
<sequence>MANYFFPILLILLVWQCQDEAHTEVKPQHAALGKAFTLEQGEQVKLAASDSMVLELMLEEVKDSRCPEDVVCVWLGNATAIVRISYAANRGQKVSFCIGDCRPDPVRTKHTIAVEVGEQEYEVILLEVSPYPNTNLEETAKHVKLLVNKID</sequence>
<dbReference type="RefSeq" id="WP_046310685.1">
    <property type="nucleotide sequence ID" value="NZ_CBCSCY010000033.1"/>
</dbReference>
<dbReference type="PATRIC" id="fig|400092.3.peg.2346"/>
<evidence type="ECO:0000313" key="2">
    <source>
        <dbReference type="Proteomes" id="UP000033109"/>
    </source>
</evidence>
<dbReference type="STRING" id="400092.PKOR_10735"/>
<proteinExistence type="predicted"/>
<evidence type="ECO:0000313" key="1">
    <source>
        <dbReference type="EMBL" id="AKD03519.1"/>
    </source>
</evidence>
<keyword evidence="2" id="KW-1185">Reference proteome</keyword>
<reference evidence="1 2" key="1">
    <citation type="journal article" date="2015" name="Sci. Rep.">
        <title>Unraveling adaptation of Pontibacter korlensis to radiation and infertility in desert through complete genome and comparative transcriptomic analysis.</title>
        <authorList>
            <person name="Dai J."/>
            <person name="Dai W."/>
            <person name="Qiu C."/>
            <person name="Yang Z."/>
            <person name="Zhang Y."/>
            <person name="Zhou M."/>
            <person name="Zhang L."/>
            <person name="Fang C."/>
            <person name="Gao Q."/>
            <person name="Yang Q."/>
            <person name="Li X."/>
            <person name="Wang Z."/>
            <person name="Wang Z."/>
            <person name="Jia Z."/>
            <person name="Chen X."/>
        </authorList>
    </citation>
    <scope>NUCLEOTIDE SEQUENCE [LARGE SCALE GENOMIC DNA]</scope>
    <source>
        <strain evidence="1 2">X14-1T</strain>
    </source>
</reference>
<gene>
    <name evidence="1" type="ORF">PKOR_10735</name>
</gene>
<accession>A0A0E3ZFH6</accession>
<dbReference type="EMBL" id="CP009621">
    <property type="protein sequence ID" value="AKD03519.1"/>
    <property type="molecule type" value="Genomic_DNA"/>
</dbReference>
<dbReference type="OrthoDB" id="163809at2"/>
<dbReference type="KEGG" id="pko:PKOR_10735"/>